<dbReference type="InterPro" id="IPR010920">
    <property type="entry name" value="LSM_dom_sf"/>
</dbReference>
<evidence type="ECO:0000256" key="9">
    <source>
        <dbReference type="ARBA" id="ARBA00022884"/>
    </source>
</evidence>
<dbReference type="OrthoDB" id="268799at2759"/>
<comment type="caution">
    <text evidence="14">The sequence shown here is derived from an EMBL/GenBank/DDBJ whole genome shotgun (WGS) entry which is preliminary data.</text>
</comment>
<comment type="subcellular location">
    <subcellularLocation>
        <location evidence="2">Cytoplasm</location>
    </subcellularLocation>
    <subcellularLocation>
        <location evidence="1">Nucleus</location>
    </subcellularLocation>
</comment>
<evidence type="ECO:0000256" key="6">
    <source>
        <dbReference type="ARBA" id="ARBA00022664"/>
    </source>
</evidence>
<dbReference type="PANTHER" id="PTHR11021">
    <property type="entry name" value="SMALL NUCLEAR RIBONUCLEOPROTEIN F SNRNP-F"/>
    <property type="match status" value="1"/>
</dbReference>
<keyword evidence="12 14" id="KW-0687">Ribonucleoprotein</keyword>
<dbReference type="PROSITE" id="PS52002">
    <property type="entry name" value="SM"/>
    <property type="match status" value="1"/>
</dbReference>
<evidence type="ECO:0000256" key="11">
    <source>
        <dbReference type="ARBA" id="ARBA00023242"/>
    </source>
</evidence>
<dbReference type="GO" id="GO:0030490">
    <property type="term" value="P:maturation of SSU-rRNA"/>
    <property type="evidence" value="ECO:0007669"/>
    <property type="project" value="TreeGrafter"/>
</dbReference>
<dbReference type="InterPro" id="IPR047575">
    <property type="entry name" value="Sm"/>
</dbReference>
<evidence type="ECO:0000256" key="4">
    <source>
        <dbReference type="ARBA" id="ARBA00022490"/>
    </source>
</evidence>
<keyword evidence="8" id="KW-0747">Spliceosome</keyword>
<dbReference type="Proteomes" id="UP000324800">
    <property type="component" value="Unassembled WGS sequence"/>
</dbReference>
<evidence type="ECO:0000256" key="2">
    <source>
        <dbReference type="ARBA" id="ARBA00004496"/>
    </source>
</evidence>
<feature type="domain" description="Sm" evidence="13">
    <location>
        <begin position="2"/>
        <end position="64"/>
    </location>
</feature>
<gene>
    <name evidence="14" type="ORF">EZS28_051133</name>
</gene>
<evidence type="ECO:0000256" key="5">
    <source>
        <dbReference type="ARBA" id="ARBA00022552"/>
    </source>
</evidence>
<evidence type="ECO:0000256" key="1">
    <source>
        <dbReference type="ARBA" id="ARBA00004123"/>
    </source>
</evidence>
<evidence type="ECO:0000256" key="3">
    <source>
        <dbReference type="ARBA" id="ARBA00007927"/>
    </source>
</evidence>
<dbReference type="GO" id="GO:0003723">
    <property type="term" value="F:RNA binding"/>
    <property type="evidence" value="ECO:0007669"/>
    <property type="project" value="UniProtKB-KW"/>
</dbReference>
<dbReference type="GO" id="GO:0005730">
    <property type="term" value="C:nucleolus"/>
    <property type="evidence" value="ECO:0007669"/>
    <property type="project" value="TreeGrafter"/>
</dbReference>
<sequence>MSVQKFLGKILSRPVIVKLNTGEEYRGILVCIDGFLNVAMEQAEEFTGGKPKHYFGDAFIRGNN</sequence>
<accession>A0A5J4T744</accession>
<evidence type="ECO:0000256" key="12">
    <source>
        <dbReference type="ARBA" id="ARBA00023274"/>
    </source>
</evidence>
<comment type="similarity">
    <text evidence="3">Belongs to the snRNP Sm proteins family. SmF/LSm6 subfamily.</text>
</comment>
<keyword evidence="11" id="KW-0539">Nucleus</keyword>
<dbReference type="GO" id="GO:0000398">
    <property type="term" value="P:mRNA splicing, via spliceosome"/>
    <property type="evidence" value="ECO:0007669"/>
    <property type="project" value="InterPro"/>
</dbReference>
<feature type="non-terminal residue" evidence="14">
    <location>
        <position position="64"/>
    </location>
</feature>
<dbReference type="GO" id="GO:0046540">
    <property type="term" value="C:U4/U6 x U5 tri-snRNP complex"/>
    <property type="evidence" value="ECO:0007669"/>
    <property type="project" value="TreeGrafter"/>
</dbReference>
<evidence type="ECO:0000256" key="7">
    <source>
        <dbReference type="ARBA" id="ARBA00022694"/>
    </source>
</evidence>
<dbReference type="Pfam" id="PF01423">
    <property type="entry name" value="LSM"/>
    <property type="match status" value="1"/>
</dbReference>
<organism evidence="14 15">
    <name type="scientific">Streblomastix strix</name>
    <dbReference type="NCBI Taxonomy" id="222440"/>
    <lineage>
        <taxon>Eukaryota</taxon>
        <taxon>Metamonada</taxon>
        <taxon>Preaxostyla</taxon>
        <taxon>Oxymonadida</taxon>
        <taxon>Streblomastigidae</taxon>
        <taxon>Streblomastix</taxon>
    </lineage>
</organism>
<keyword evidence="4" id="KW-0963">Cytoplasm</keyword>
<dbReference type="GO" id="GO:0005681">
    <property type="term" value="C:spliceosomal complex"/>
    <property type="evidence" value="ECO:0007669"/>
    <property type="project" value="UniProtKB-KW"/>
</dbReference>
<dbReference type="InterPro" id="IPR016487">
    <property type="entry name" value="Lsm6/sSmF"/>
</dbReference>
<dbReference type="EMBL" id="SNRW01038317">
    <property type="protein sequence ID" value="KAA6353340.1"/>
    <property type="molecule type" value="Genomic_DNA"/>
</dbReference>
<evidence type="ECO:0000256" key="8">
    <source>
        <dbReference type="ARBA" id="ARBA00022728"/>
    </source>
</evidence>
<evidence type="ECO:0000313" key="15">
    <source>
        <dbReference type="Proteomes" id="UP000324800"/>
    </source>
</evidence>
<dbReference type="InterPro" id="IPR001163">
    <property type="entry name" value="Sm_dom_euk/arc"/>
</dbReference>
<protein>
    <submittedName>
        <fullName evidence="14">Putative U6 small ribonucleoprotein F</fullName>
    </submittedName>
</protein>
<evidence type="ECO:0000313" key="14">
    <source>
        <dbReference type="EMBL" id="KAA6353340.1"/>
    </source>
</evidence>
<keyword evidence="10" id="KW-0508">mRNA splicing</keyword>
<dbReference type="PANTHER" id="PTHR11021:SF1">
    <property type="entry name" value="U6 SNRNA-ASSOCIATED SM-LIKE PROTEIN LSM6"/>
    <property type="match status" value="1"/>
</dbReference>
<reference evidence="14 15" key="1">
    <citation type="submission" date="2019-03" db="EMBL/GenBank/DDBJ databases">
        <title>Single cell metagenomics reveals metabolic interactions within the superorganism composed of flagellate Streblomastix strix and complex community of Bacteroidetes bacteria on its surface.</title>
        <authorList>
            <person name="Treitli S.C."/>
            <person name="Kolisko M."/>
            <person name="Husnik F."/>
            <person name="Keeling P."/>
            <person name="Hampl V."/>
        </authorList>
    </citation>
    <scope>NUCLEOTIDE SEQUENCE [LARGE SCALE GENOMIC DNA]</scope>
    <source>
        <strain evidence="14">ST1C</strain>
    </source>
</reference>
<evidence type="ECO:0000259" key="13">
    <source>
        <dbReference type="PROSITE" id="PS52002"/>
    </source>
</evidence>
<keyword evidence="6" id="KW-0507">mRNA processing</keyword>
<evidence type="ECO:0000256" key="10">
    <source>
        <dbReference type="ARBA" id="ARBA00023187"/>
    </source>
</evidence>
<dbReference type="SMART" id="SM00651">
    <property type="entry name" value="Sm"/>
    <property type="match status" value="1"/>
</dbReference>
<dbReference type="AlphaFoldDB" id="A0A5J4T744"/>
<dbReference type="Gene3D" id="2.30.30.100">
    <property type="match status" value="1"/>
</dbReference>
<keyword evidence="7" id="KW-0819">tRNA processing</keyword>
<dbReference type="SUPFAM" id="SSF50182">
    <property type="entry name" value="Sm-like ribonucleoproteins"/>
    <property type="match status" value="1"/>
</dbReference>
<dbReference type="GO" id="GO:0005688">
    <property type="term" value="C:U6 snRNP"/>
    <property type="evidence" value="ECO:0007669"/>
    <property type="project" value="TreeGrafter"/>
</dbReference>
<dbReference type="GO" id="GO:0000932">
    <property type="term" value="C:P-body"/>
    <property type="evidence" value="ECO:0007669"/>
    <property type="project" value="TreeGrafter"/>
</dbReference>
<dbReference type="GO" id="GO:0008033">
    <property type="term" value="P:tRNA processing"/>
    <property type="evidence" value="ECO:0007669"/>
    <property type="project" value="UniProtKB-KW"/>
</dbReference>
<dbReference type="CDD" id="cd01726">
    <property type="entry name" value="LSm6"/>
    <property type="match status" value="1"/>
</dbReference>
<proteinExistence type="inferred from homology"/>
<keyword evidence="5" id="KW-0698">rRNA processing</keyword>
<keyword evidence="9" id="KW-0694">RNA-binding</keyword>
<name>A0A5J4T744_9EUKA</name>
<dbReference type="GO" id="GO:0005732">
    <property type="term" value="C:sno(s)RNA-containing ribonucleoprotein complex"/>
    <property type="evidence" value="ECO:0007669"/>
    <property type="project" value="TreeGrafter"/>
</dbReference>